<feature type="region of interest" description="Disordered" evidence="6">
    <location>
        <begin position="479"/>
        <end position="498"/>
    </location>
</feature>
<evidence type="ECO:0000313" key="10">
    <source>
        <dbReference type="Proteomes" id="UP001498398"/>
    </source>
</evidence>
<dbReference type="InterPro" id="IPR036259">
    <property type="entry name" value="MFS_trans_sf"/>
</dbReference>
<feature type="transmembrane region" description="Helical" evidence="7">
    <location>
        <begin position="382"/>
        <end position="402"/>
    </location>
</feature>
<evidence type="ECO:0000256" key="1">
    <source>
        <dbReference type="ARBA" id="ARBA00004141"/>
    </source>
</evidence>
<dbReference type="Proteomes" id="UP001498398">
    <property type="component" value="Unassembled WGS sequence"/>
</dbReference>
<accession>A0ABR1IVD1</accession>
<feature type="transmembrane region" description="Helical" evidence="7">
    <location>
        <begin position="446"/>
        <end position="468"/>
    </location>
</feature>
<gene>
    <name evidence="9" type="ORF">VKT23_017831</name>
</gene>
<evidence type="ECO:0000256" key="3">
    <source>
        <dbReference type="ARBA" id="ARBA00022692"/>
    </source>
</evidence>
<comment type="subcellular location">
    <subcellularLocation>
        <location evidence="1">Membrane</location>
        <topology evidence="1">Multi-pass membrane protein</topology>
    </subcellularLocation>
</comment>
<dbReference type="PROSITE" id="PS50850">
    <property type="entry name" value="MFS"/>
    <property type="match status" value="1"/>
</dbReference>
<feature type="transmembrane region" description="Helical" evidence="7">
    <location>
        <begin position="177"/>
        <end position="196"/>
    </location>
</feature>
<dbReference type="InterPro" id="IPR020846">
    <property type="entry name" value="MFS_dom"/>
</dbReference>
<feature type="domain" description="Major facilitator superfamily (MFS) profile" evidence="8">
    <location>
        <begin position="22"/>
        <end position="472"/>
    </location>
</feature>
<keyword evidence="3 7" id="KW-0812">Transmembrane</keyword>
<proteinExistence type="predicted"/>
<evidence type="ECO:0000256" key="6">
    <source>
        <dbReference type="SAM" id="MobiDB-lite"/>
    </source>
</evidence>
<evidence type="ECO:0000259" key="8">
    <source>
        <dbReference type="PROSITE" id="PS50850"/>
    </source>
</evidence>
<dbReference type="Gene3D" id="1.20.1250.20">
    <property type="entry name" value="MFS general substrate transporter like domains"/>
    <property type="match status" value="1"/>
</dbReference>
<name>A0ABR1IVD1_9AGAR</name>
<evidence type="ECO:0000313" key="9">
    <source>
        <dbReference type="EMBL" id="KAK7438904.1"/>
    </source>
</evidence>
<feature type="transmembrane region" description="Helical" evidence="7">
    <location>
        <begin position="20"/>
        <end position="40"/>
    </location>
</feature>
<evidence type="ECO:0000256" key="2">
    <source>
        <dbReference type="ARBA" id="ARBA00022448"/>
    </source>
</evidence>
<dbReference type="Gene3D" id="1.20.1720.10">
    <property type="entry name" value="Multidrug resistance protein D"/>
    <property type="match status" value="1"/>
</dbReference>
<dbReference type="InterPro" id="IPR011701">
    <property type="entry name" value="MFS"/>
</dbReference>
<feature type="transmembrane region" description="Helical" evidence="7">
    <location>
        <begin position="150"/>
        <end position="171"/>
    </location>
</feature>
<keyword evidence="5 7" id="KW-0472">Membrane</keyword>
<feature type="transmembrane region" description="Helical" evidence="7">
    <location>
        <begin position="88"/>
        <end position="115"/>
    </location>
</feature>
<keyword evidence="10" id="KW-1185">Reference proteome</keyword>
<organism evidence="9 10">
    <name type="scientific">Marasmiellus scandens</name>
    <dbReference type="NCBI Taxonomy" id="2682957"/>
    <lineage>
        <taxon>Eukaryota</taxon>
        <taxon>Fungi</taxon>
        <taxon>Dikarya</taxon>
        <taxon>Basidiomycota</taxon>
        <taxon>Agaricomycotina</taxon>
        <taxon>Agaricomycetes</taxon>
        <taxon>Agaricomycetidae</taxon>
        <taxon>Agaricales</taxon>
        <taxon>Marasmiineae</taxon>
        <taxon>Omphalotaceae</taxon>
        <taxon>Marasmiellus</taxon>
    </lineage>
</organism>
<dbReference type="EMBL" id="JBANRG010000076">
    <property type="protein sequence ID" value="KAK7438904.1"/>
    <property type="molecule type" value="Genomic_DNA"/>
</dbReference>
<evidence type="ECO:0000256" key="5">
    <source>
        <dbReference type="ARBA" id="ARBA00023136"/>
    </source>
</evidence>
<keyword evidence="2" id="KW-0813">Transport</keyword>
<sequence>MDFPVSPTSPSYSLFTPKKLYLLLLVSAAGIINPLSSLMYTPALPAVASGLGVSVSKVNLTITVYLVFQGLMPCVWGSLGDACGRRLLYITTLTFTLGASIGLCFTDSFAVVLVLRALHATGCSATRALGVGLIRDITPPDTRGSAMGMYGAGATVGTTFGPVLGGIIAQYAGWHAIFYFLAALAAVVLIFIVLLLPETHRDIVGNGSVLPPKYLRPPIQWLCPLTVSPSPTDTLKTSHSPSLLQLKVEFIKSITIMKHPDVASGLLFSGVCYGVWQNTMVVTPTVYATQYGLDEVEIGLTFISNGVGCFIGNLITGKLLDYHYRMYAIREGGVGVEHGTWTHLRGLSKIEHSRMQPLFYDVPIHIVLLLGFGWILQTRTNIVVSIILAFFLGMIDSSILTVYSTLIIDLFPDLPATATASVNLVRCLFGAVGTSTINEMTAALGFGWSFTLQAGILLLVTPLVWVELHYGQRYRAKREQKKQGDNGAPGIQNSTSPIYDPMLVSGIHTAKEMDKVDMEKESR</sequence>
<evidence type="ECO:0000256" key="7">
    <source>
        <dbReference type="SAM" id="Phobius"/>
    </source>
</evidence>
<protein>
    <recommendedName>
        <fullName evidence="8">Major facilitator superfamily (MFS) profile domain-containing protein</fullName>
    </recommendedName>
</protein>
<dbReference type="PANTHER" id="PTHR23502">
    <property type="entry name" value="MAJOR FACILITATOR SUPERFAMILY"/>
    <property type="match status" value="1"/>
</dbReference>
<reference evidence="9 10" key="1">
    <citation type="submission" date="2024-01" db="EMBL/GenBank/DDBJ databases">
        <title>A draft genome for the cacao thread blight pathogen Marasmiellus scandens.</title>
        <authorList>
            <person name="Baruah I.K."/>
            <person name="Leung J."/>
            <person name="Bukari Y."/>
            <person name="Amoako-Attah I."/>
            <person name="Meinhardt L.W."/>
            <person name="Bailey B.A."/>
            <person name="Cohen S.P."/>
        </authorList>
    </citation>
    <scope>NUCLEOTIDE SEQUENCE [LARGE SCALE GENOMIC DNA]</scope>
    <source>
        <strain evidence="9 10">GH-19</strain>
    </source>
</reference>
<comment type="caution">
    <text evidence="9">The sequence shown here is derived from an EMBL/GenBank/DDBJ whole genome shotgun (WGS) entry which is preliminary data.</text>
</comment>
<dbReference type="SUPFAM" id="SSF103473">
    <property type="entry name" value="MFS general substrate transporter"/>
    <property type="match status" value="1"/>
</dbReference>
<keyword evidence="4 7" id="KW-1133">Transmembrane helix</keyword>
<dbReference type="PANTHER" id="PTHR23502:SF51">
    <property type="entry name" value="QUINIDINE RESISTANCE PROTEIN 1-RELATED"/>
    <property type="match status" value="1"/>
</dbReference>
<evidence type="ECO:0000256" key="4">
    <source>
        <dbReference type="ARBA" id="ARBA00022989"/>
    </source>
</evidence>
<dbReference type="Pfam" id="PF07690">
    <property type="entry name" value="MFS_1"/>
    <property type="match status" value="1"/>
</dbReference>